<dbReference type="InterPro" id="IPR002182">
    <property type="entry name" value="NB-ARC"/>
</dbReference>
<dbReference type="Gene3D" id="3.40.50.10140">
    <property type="entry name" value="Toll/interleukin-1 receptor homology (TIR) domain"/>
    <property type="match status" value="1"/>
</dbReference>
<evidence type="ECO:0000313" key="2">
    <source>
        <dbReference type="EMBL" id="MED6118999.1"/>
    </source>
</evidence>
<dbReference type="Pfam" id="PF00931">
    <property type="entry name" value="NB-ARC"/>
    <property type="match status" value="1"/>
</dbReference>
<dbReference type="InterPro" id="IPR035897">
    <property type="entry name" value="Toll_tir_struct_dom_sf"/>
</dbReference>
<dbReference type="Proteomes" id="UP001341840">
    <property type="component" value="Unassembled WGS sequence"/>
</dbReference>
<dbReference type="PANTHER" id="PTHR11017:SF479">
    <property type="entry name" value="DISEASE RESISTANCE PROTEIN (TIR-NBS-LRR CLASS) FAMILY"/>
    <property type="match status" value="1"/>
</dbReference>
<reference evidence="2 3" key="1">
    <citation type="journal article" date="2023" name="Plants (Basel)">
        <title>Bridging the Gap: Combining Genomics and Transcriptomics Approaches to Understand Stylosanthes scabra, an Orphan Legume from the Brazilian Caatinga.</title>
        <authorList>
            <person name="Ferreira-Neto J.R.C."/>
            <person name="da Silva M.D."/>
            <person name="Binneck E."/>
            <person name="de Melo N.F."/>
            <person name="da Silva R.H."/>
            <person name="de Melo A.L.T.M."/>
            <person name="Pandolfi V."/>
            <person name="Bustamante F.O."/>
            <person name="Brasileiro-Vidal A.C."/>
            <person name="Benko-Iseppon A.M."/>
        </authorList>
    </citation>
    <scope>NUCLEOTIDE SEQUENCE [LARGE SCALE GENOMIC DNA]</scope>
    <source>
        <tissue evidence="2">Leaves</tissue>
    </source>
</reference>
<dbReference type="InterPro" id="IPR027417">
    <property type="entry name" value="P-loop_NTPase"/>
</dbReference>
<evidence type="ECO:0000259" key="1">
    <source>
        <dbReference type="PROSITE" id="PS50104"/>
    </source>
</evidence>
<dbReference type="Pfam" id="PF01582">
    <property type="entry name" value="TIR"/>
    <property type="match status" value="1"/>
</dbReference>
<dbReference type="PROSITE" id="PS50104">
    <property type="entry name" value="TIR"/>
    <property type="match status" value="1"/>
</dbReference>
<protein>
    <recommendedName>
        <fullName evidence="1">TIR domain-containing protein</fullName>
    </recommendedName>
</protein>
<name>A0ABU6R6K6_9FABA</name>
<feature type="domain" description="TIR" evidence="1">
    <location>
        <begin position="1"/>
        <end position="96"/>
    </location>
</feature>
<dbReference type="SUPFAM" id="SSF52200">
    <property type="entry name" value="Toll/Interleukin receptor TIR domain"/>
    <property type="match status" value="1"/>
</dbReference>
<comment type="caution">
    <text evidence="2">The sequence shown here is derived from an EMBL/GenBank/DDBJ whole genome shotgun (WGS) entry which is preliminary data.</text>
</comment>
<gene>
    <name evidence="2" type="ORF">PIB30_007889</name>
</gene>
<keyword evidence="3" id="KW-1185">Reference proteome</keyword>
<organism evidence="2 3">
    <name type="scientific">Stylosanthes scabra</name>
    <dbReference type="NCBI Taxonomy" id="79078"/>
    <lineage>
        <taxon>Eukaryota</taxon>
        <taxon>Viridiplantae</taxon>
        <taxon>Streptophyta</taxon>
        <taxon>Embryophyta</taxon>
        <taxon>Tracheophyta</taxon>
        <taxon>Spermatophyta</taxon>
        <taxon>Magnoliopsida</taxon>
        <taxon>eudicotyledons</taxon>
        <taxon>Gunneridae</taxon>
        <taxon>Pentapetalae</taxon>
        <taxon>rosids</taxon>
        <taxon>fabids</taxon>
        <taxon>Fabales</taxon>
        <taxon>Fabaceae</taxon>
        <taxon>Papilionoideae</taxon>
        <taxon>50 kb inversion clade</taxon>
        <taxon>dalbergioids sensu lato</taxon>
        <taxon>Dalbergieae</taxon>
        <taxon>Pterocarpus clade</taxon>
        <taxon>Stylosanthes</taxon>
    </lineage>
</organism>
<dbReference type="PANTHER" id="PTHR11017">
    <property type="entry name" value="LEUCINE-RICH REPEAT-CONTAINING PROTEIN"/>
    <property type="match status" value="1"/>
</dbReference>
<dbReference type="EMBL" id="JASCZI010030225">
    <property type="protein sequence ID" value="MED6118999.1"/>
    <property type="molecule type" value="Genomic_DNA"/>
</dbReference>
<evidence type="ECO:0000313" key="3">
    <source>
        <dbReference type="Proteomes" id="UP001341840"/>
    </source>
</evidence>
<dbReference type="InterPro" id="IPR044974">
    <property type="entry name" value="Disease_R_plants"/>
</dbReference>
<accession>A0ABU6R6K6</accession>
<dbReference type="SUPFAM" id="SSF52540">
    <property type="entry name" value="P-loop containing nucleoside triphosphate hydrolases"/>
    <property type="match status" value="1"/>
</dbReference>
<dbReference type="Gene3D" id="3.40.50.300">
    <property type="entry name" value="P-loop containing nucleotide triphosphate hydrolases"/>
    <property type="match status" value="1"/>
</dbReference>
<sequence>MEELVKITECMKQYQRIVMPVFYHVEPYQVRHQKGTFAKAFDDHKNKYKVKKAELQKWRSVLKEIANISGNHYPSQKYENESELIEEIVKEISEKLPRPFSNASQGLIGIEENLKCLQPLMEIESEEVRFVGIWGMGGIGKTTIAKEIFEKYACGYQGCCFLHNVREELQKCSQHSLYEKLMSELLKGEYHLVNGSSQARLANLREG</sequence>
<proteinExistence type="predicted"/>
<dbReference type="InterPro" id="IPR000157">
    <property type="entry name" value="TIR_dom"/>
</dbReference>